<evidence type="ECO:0000256" key="6">
    <source>
        <dbReference type="SAM" id="MobiDB-lite"/>
    </source>
</evidence>
<feature type="transmembrane region" description="Helical" evidence="7">
    <location>
        <begin position="389"/>
        <end position="410"/>
    </location>
</feature>
<feature type="transmembrane region" description="Helical" evidence="7">
    <location>
        <begin position="481"/>
        <end position="505"/>
    </location>
</feature>
<comment type="caution">
    <text evidence="8">The sequence shown here is derived from an EMBL/GenBank/DDBJ whole genome shotgun (WGS) entry which is preliminary data.</text>
</comment>
<organism evidence="8 9">
    <name type="scientific">Porphyridium purpureum</name>
    <name type="common">Red alga</name>
    <name type="synonym">Porphyridium cruentum</name>
    <dbReference type="NCBI Taxonomy" id="35688"/>
    <lineage>
        <taxon>Eukaryota</taxon>
        <taxon>Rhodophyta</taxon>
        <taxon>Bangiophyceae</taxon>
        <taxon>Porphyridiales</taxon>
        <taxon>Porphyridiaceae</taxon>
        <taxon>Porphyridium</taxon>
    </lineage>
</organism>
<keyword evidence="3 7" id="KW-0812">Transmembrane</keyword>
<reference evidence="9" key="1">
    <citation type="journal article" date="2019" name="Nat. Commun.">
        <title>Expansion of phycobilisome linker gene families in mesophilic red algae.</title>
        <authorList>
            <person name="Lee J."/>
            <person name="Kim D."/>
            <person name="Bhattacharya D."/>
            <person name="Yoon H.S."/>
        </authorList>
    </citation>
    <scope>NUCLEOTIDE SEQUENCE [LARGE SCALE GENOMIC DNA]</scope>
    <source>
        <strain evidence="9">CCMP 1328</strain>
    </source>
</reference>
<feature type="transmembrane region" description="Helical" evidence="7">
    <location>
        <begin position="655"/>
        <end position="679"/>
    </location>
</feature>
<dbReference type="InterPro" id="IPR008010">
    <property type="entry name" value="Tatp1"/>
</dbReference>
<accession>A0A5J4YLS1</accession>
<evidence type="ECO:0000256" key="5">
    <source>
        <dbReference type="ARBA" id="ARBA00023136"/>
    </source>
</evidence>
<feature type="region of interest" description="Disordered" evidence="6">
    <location>
        <begin position="343"/>
        <end position="367"/>
    </location>
</feature>
<keyword evidence="9" id="KW-1185">Reference proteome</keyword>
<evidence type="ECO:0000256" key="3">
    <source>
        <dbReference type="ARBA" id="ARBA00022692"/>
    </source>
</evidence>
<proteinExistence type="inferred from homology"/>
<dbReference type="PANTHER" id="PTHR13317">
    <property type="entry name" value="TRANSMEMBRANE ANTERIOR POSTERIOR TRANSFORMATION PROTEIN 1 HOMOLOG"/>
    <property type="match status" value="1"/>
</dbReference>
<keyword evidence="5 7" id="KW-0472">Membrane</keyword>
<dbReference type="Proteomes" id="UP000324585">
    <property type="component" value="Unassembled WGS sequence"/>
</dbReference>
<protein>
    <submittedName>
        <fullName evidence="8">Protein TAPT1-like</fullName>
    </submittedName>
</protein>
<evidence type="ECO:0000313" key="8">
    <source>
        <dbReference type="EMBL" id="KAA8492376.1"/>
    </source>
</evidence>
<evidence type="ECO:0000256" key="2">
    <source>
        <dbReference type="ARBA" id="ARBA00008803"/>
    </source>
</evidence>
<comment type="subcellular location">
    <subcellularLocation>
        <location evidence="1">Membrane</location>
        <topology evidence="1">Multi-pass membrane protein</topology>
    </subcellularLocation>
</comment>
<sequence length="722" mass="79922">MAKRSSGVLLGFEASEKRRSPAFDMQRAVSSVDIGGSRHSYQLELKPADPLEETAHSDCEDAVRMRSRSAVFDSRTRLTMSATVAPSVWPDERDANSHPVFDFAHCQHEDNIRLIDSSHDDGAVSTEKLDARQSKTGGGGVRFHVAVNAVSSVANCGTGKEYDRDENDHGVVSPMGSRYTLGPARHASPSISMSEVSNLPEGANHHNGYGRGNGHMRTDSSEEIAVTSALHQHTPSHHVELCGSVLRYVVALDHERLVAKDVIGESLMSDHKSALVLNFVRVPLRLERFLMLGFLLCMDEFLNVLTFLPIRLLLTTFLRLFTPENWRARITASRAYRASSSPDVPPHAGFTRAGGTSRPLKNTERSGCGLSGSGHGSGLLSVTELVDTIHVLLVVAGFAWLALFDISRVFHFIRAQHLLKLYVIFNVLEILEKLCSSFGIDILDSLGFSSAEVVRVFRAKSSAGSARAKVIYIGRLASECIIALIYVLIHATCLLGLTVTLNVAVNSKNNSLITLLISNNFVELKGTVLKSFRIANVFQFSCADAVERFQLVLFLSLMWVHTSADYYYLQVWMIVLLCEVVLDWTKHAFMAKFNRLSYKEYSRFYLILCDDIMQAKKHAAVRSIGGSGVSKRMGLVPLPLVALALRLLRTQIASAPWTVLACIWLFALVVKCMLSVALLGHASKTVHTHLEQRGTHELQDEQELHVLRVLSQVDRYNLTKKD</sequence>
<comment type="similarity">
    <text evidence="2">Belongs to the TAPT1 family.</text>
</comment>
<evidence type="ECO:0000256" key="4">
    <source>
        <dbReference type="ARBA" id="ARBA00022989"/>
    </source>
</evidence>
<evidence type="ECO:0000256" key="1">
    <source>
        <dbReference type="ARBA" id="ARBA00004141"/>
    </source>
</evidence>
<evidence type="ECO:0000313" key="9">
    <source>
        <dbReference type="Proteomes" id="UP000324585"/>
    </source>
</evidence>
<feature type="transmembrane region" description="Helical" evidence="7">
    <location>
        <begin position="566"/>
        <end position="585"/>
    </location>
</feature>
<evidence type="ECO:0000256" key="7">
    <source>
        <dbReference type="SAM" id="Phobius"/>
    </source>
</evidence>
<dbReference type="EMBL" id="VRMN01000009">
    <property type="protein sequence ID" value="KAA8492376.1"/>
    <property type="molecule type" value="Genomic_DNA"/>
</dbReference>
<dbReference type="OrthoDB" id="29023at2759"/>
<name>A0A5J4YLS1_PORPP</name>
<dbReference type="Pfam" id="PF05346">
    <property type="entry name" value="DUF747"/>
    <property type="match status" value="1"/>
</dbReference>
<keyword evidence="4 7" id="KW-1133">Transmembrane helix</keyword>
<dbReference type="AlphaFoldDB" id="A0A5J4YLS1"/>
<dbReference type="GO" id="GO:0005789">
    <property type="term" value="C:endoplasmic reticulum membrane"/>
    <property type="evidence" value="ECO:0007669"/>
    <property type="project" value="TreeGrafter"/>
</dbReference>
<gene>
    <name evidence="8" type="ORF">FVE85_7883</name>
</gene>
<dbReference type="PANTHER" id="PTHR13317:SF4">
    <property type="entry name" value="TRANSMEMBRANE ANTERIOR POSTERIOR TRANSFORMATION PROTEIN 1 HOMOLOG"/>
    <property type="match status" value="1"/>
</dbReference>